<dbReference type="NCBIfam" id="TIGR04088">
    <property type="entry name" value="cognate_SipW"/>
    <property type="match status" value="1"/>
</dbReference>
<sequence>MSEDDNNTFEISRRKTLAALGTIGAASAGAGLGTSAWFSDTETFEGNTITAGSLDLKVDWQQTYNGPHPQTGEVGWHPVNAYPDTDGDGWMSQNGFRFAGTEPKFDARSIVDPCGKCGDDEIIIQQGGETYCVSVIEGGETAKSFYEYDPDNWVSDNTDIQDEDTSHLFFYRGQNDALSLFLIHDHKESDDGGEAELEIQIVGGQDDASNSDLSWWEQDDSDGDRDEYSIDGETFSTYWIWNGGKTDGGILGPLDEEFYLTVTPEMWNGIDTWSVFDGDTETEIELNPGVPIQIATSGGLESGEELPEGVFESDLYPDQEHLIEFADLKPGDKGEVTFSLHLCDNPGYIWMNGQLVSASENGVTEPEAAAEGEEQDVVELLDKVEVTLWYDSDCDNELGDEEEIIADGIPLRAALDALSQNGGLGIPLDGDRSTAFDELEDAADSENRDPFENSTTQCIGFEWELPGDEVGNEIQTDSAVFDLGFYTEQARHNDGAGIPPEGNNTTTENNETEVNETN</sequence>
<evidence type="ECO:0000313" key="2">
    <source>
        <dbReference type="EMBL" id="AOW80092.1"/>
    </source>
</evidence>
<dbReference type="KEGG" id="halh:HTSR_0907"/>
<dbReference type="AlphaFoldDB" id="A0A1D8S412"/>
<evidence type="ECO:0000256" key="1">
    <source>
        <dbReference type="SAM" id="MobiDB-lite"/>
    </source>
</evidence>
<evidence type="ECO:0000313" key="3">
    <source>
        <dbReference type="Proteomes" id="UP000185608"/>
    </source>
</evidence>
<feature type="region of interest" description="Disordered" evidence="1">
    <location>
        <begin position="491"/>
        <end position="518"/>
    </location>
</feature>
<accession>A0A1D8S412</accession>
<evidence type="ECO:0008006" key="4">
    <source>
        <dbReference type="Google" id="ProtNLM"/>
    </source>
</evidence>
<gene>
    <name evidence="2" type="ORF">HTSR_0907</name>
</gene>
<proteinExistence type="predicted"/>
<dbReference type="RefSeq" id="WP_070364810.1">
    <property type="nucleotide sequence ID" value="NZ_CP016070.1"/>
</dbReference>
<dbReference type="EMBL" id="CP016070">
    <property type="protein sequence ID" value="AOW80092.1"/>
    <property type="molecule type" value="Genomic_DNA"/>
</dbReference>
<reference evidence="2 3" key="1">
    <citation type="submission" date="2016-06" db="EMBL/GenBank/DDBJ databases">
        <title>Discovery of anaerobic lithoheterotrophic haloarchaeon capable of sulfur respiration by hydrogen and formate.</title>
        <authorList>
            <person name="Sorokin D.Y."/>
            <person name="Kublanov I.V."/>
            <person name="Roman P."/>
            <person name="Sinninghe Damste J.S."/>
            <person name="Golyshin P.N."/>
            <person name="Rojo D."/>
            <person name="Ciordia S."/>
            <person name="Mena Md.C."/>
            <person name="Ferrer M."/>
            <person name="Smedile F."/>
            <person name="Messina E."/>
            <person name="La Cono V."/>
            <person name="Yakimov M.M."/>
        </authorList>
    </citation>
    <scope>NUCLEOTIDE SEQUENCE [LARGE SCALE GENOMIC DNA]</scope>
    <source>
        <strain evidence="2 3">HTSR1</strain>
    </source>
</reference>
<organism evidence="2 3">
    <name type="scientific">Halodesulfurarchaeum formicicum</name>
    <dbReference type="NCBI Taxonomy" id="1873524"/>
    <lineage>
        <taxon>Archaea</taxon>
        <taxon>Methanobacteriati</taxon>
        <taxon>Methanobacteriota</taxon>
        <taxon>Stenosarchaea group</taxon>
        <taxon>Halobacteria</taxon>
        <taxon>Halobacteriales</taxon>
        <taxon>Halobacteriaceae</taxon>
        <taxon>Halodesulfurarchaeum</taxon>
    </lineage>
</organism>
<feature type="region of interest" description="Disordered" evidence="1">
    <location>
        <begin position="206"/>
        <end position="227"/>
    </location>
</feature>
<name>A0A1D8S412_9EURY</name>
<dbReference type="Proteomes" id="UP000185608">
    <property type="component" value="Chromosome"/>
</dbReference>
<protein>
    <recommendedName>
        <fullName evidence="4">von Willebrand factor type A</fullName>
    </recommendedName>
</protein>
<dbReference type="InterPro" id="IPR023833">
    <property type="entry name" value="Signal_pept_SipW-depend-type"/>
</dbReference>
<dbReference type="GeneID" id="29828907"/>